<comment type="similarity">
    <text evidence="2">Belongs to the serine/threonine dehydratase family.</text>
</comment>
<dbReference type="GO" id="GO:0006567">
    <property type="term" value="P:L-threonine catabolic process"/>
    <property type="evidence" value="ECO:0007669"/>
    <property type="project" value="TreeGrafter"/>
</dbReference>
<evidence type="ECO:0000256" key="1">
    <source>
        <dbReference type="ARBA" id="ARBA00001933"/>
    </source>
</evidence>
<comment type="cofactor">
    <cofactor evidence="1">
        <name>pyridoxal 5'-phosphate</name>
        <dbReference type="ChEBI" id="CHEBI:597326"/>
    </cofactor>
</comment>
<dbReference type="OrthoDB" id="9811476at2"/>
<dbReference type="PANTHER" id="PTHR48078">
    <property type="entry name" value="THREONINE DEHYDRATASE, MITOCHONDRIAL-RELATED"/>
    <property type="match status" value="1"/>
</dbReference>
<reference evidence="6 7" key="1">
    <citation type="submission" date="2019-08" db="EMBL/GenBank/DDBJ databases">
        <title>Complete genome sequence of Candidatus Uab amorphum.</title>
        <authorList>
            <person name="Shiratori T."/>
            <person name="Suzuki S."/>
            <person name="Kakizawa Y."/>
            <person name="Ishida K."/>
        </authorList>
    </citation>
    <scope>NUCLEOTIDE SEQUENCE [LARGE SCALE GENOMIC DNA]</scope>
    <source>
        <strain evidence="6 7">SRT547</strain>
    </source>
</reference>
<evidence type="ECO:0000313" key="7">
    <source>
        <dbReference type="Proteomes" id="UP000326354"/>
    </source>
</evidence>
<accession>A0A5S9IIB3</accession>
<organism evidence="6 7">
    <name type="scientific">Uabimicrobium amorphum</name>
    <dbReference type="NCBI Taxonomy" id="2596890"/>
    <lineage>
        <taxon>Bacteria</taxon>
        <taxon>Pseudomonadati</taxon>
        <taxon>Planctomycetota</taxon>
        <taxon>Candidatus Uabimicrobiia</taxon>
        <taxon>Candidatus Uabimicrobiales</taxon>
        <taxon>Candidatus Uabimicrobiaceae</taxon>
        <taxon>Candidatus Uabimicrobium</taxon>
    </lineage>
</organism>
<evidence type="ECO:0000259" key="5">
    <source>
        <dbReference type="Pfam" id="PF00291"/>
    </source>
</evidence>
<dbReference type="Proteomes" id="UP000326354">
    <property type="component" value="Chromosome"/>
</dbReference>
<dbReference type="SUPFAM" id="SSF53686">
    <property type="entry name" value="Tryptophan synthase beta subunit-like PLP-dependent enzymes"/>
    <property type="match status" value="1"/>
</dbReference>
<dbReference type="Pfam" id="PF00291">
    <property type="entry name" value="PALP"/>
    <property type="match status" value="1"/>
</dbReference>
<dbReference type="InterPro" id="IPR036052">
    <property type="entry name" value="TrpB-like_PALP_sf"/>
</dbReference>
<evidence type="ECO:0000256" key="3">
    <source>
        <dbReference type="ARBA" id="ARBA00022898"/>
    </source>
</evidence>
<dbReference type="GO" id="GO:0004794">
    <property type="term" value="F:threonine deaminase activity"/>
    <property type="evidence" value="ECO:0007669"/>
    <property type="project" value="TreeGrafter"/>
</dbReference>
<protein>
    <submittedName>
        <fullName evidence="6">Serine/threonine dehydratase</fullName>
    </submittedName>
</protein>
<dbReference type="InterPro" id="IPR050147">
    <property type="entry name" value="Ser/Thr_Dehydratase"/>
</dbReference>
<evidence type="ECO:0000256" key="2">
    <source>
        <dbReference type="ARBA" id="ARBA00010869"/>
    </source>
</evidence>
<dbReference type="GO" id="GO:0009097">
    <property type="term" value="P:isoleucine biosynthetic process"/>
    <property type="evidence" value="ECO:0007669"/>
    <property type="project" value="TreeGrafter"/>
</dbReference>
<dbReference type="InterPro" id="IPR001926">
    <property type="entry name" value="TrpB-like_PALP"/>
</dbReference>
<dbReference type="FunFam" id="3.40.50.1100:FF:000005">
    <property type="entry name" value="Threonine dehydratase catabolic"/>
    <property type="match status" value="1"/>
</dbReference>
<evidence type="ECO:0000313" key="6">
    <source>
        <dbReference type="EMBL" id="BBM82368.1"/>
    </source>
</evidence>
<dbReference type="KEGG" id="uam:UABAM_00711"/>
<keyword evidence="4" id="KW-0456">Lyase</keyword>
<proteinExistence type="inferred from homology"/>
<dbReference type="AlphaFoldDB" id="A0A5S9IIB3"/>
<sequence>MQLPTVENFLCAYDKIGSVVTHTPVVKHRDDVFLKPEIHQVINSFKIRGVFHAVSQLSEKERQQGISTVSAGNTAQALAWSGRYFGVPAYSIMPDTAPQTKIDMVKKYGGTPMLVSMDEVFAYLKEQRWNSDPYAFIHPWTNRDVMMGHGSIGIEILRDMKDVNSVFVPVGGGGLIAGVAGYIKQAHPHVQIYAVEPLGCPALHTSIQKQKPSSVECQTICDGVAVPYITEEMYPLLAHVSDKVVLVTEEDVKKAIRTLAIEHKMIIEPSGALAFAAALQVPQDERGKCVCILTGGSIDMDKFVKILQE</sequence>
<keyword evidence="7" id="KW-1185">Reference proteome</keyword>
<evidence type="ECO:0000256" key="4">
    <source>
        <dbReference type="ARBA" id="ARBA00023239"/>
    </source>
</evidence>
<dbReference type="GO" id="GO:0003941">
    <property type="term" value="F:L-serine ammonia-lyase activity"/>
    <property type="evidence" value="ECO:0007669"/>
    <property type="project" value="TreeGrafter"/>
</dbReference>
<name>A0A5S9IIB3_UABAM</name>
<dbReference type="PANTHER" id="PTHR48078:SF6">
    <property type="entry name" value="L-THREONINE DEHYDRATASE CATABOLIC TDCB"/>
    <property type="match status" value="1"/>
</dbReference>
<gene>
    <name evidence="6" type="ORF">UABAM_00711</name>
</gene>
<keyword evidence="3" id="KW-0663">Pyridoxal phosphate</keyword>
<dbReference type="Gene3D" id="3.40.50.1100">
    <property type="match status" value="2"/>
</dbReference>
<dbReference type="EMBL" id="AP019860">
    <property type="protein sequence ID" value="BBM82368.1"/>
    <property type="molecule type" value="Genomic_DNA"/>
</dbReference>
<dbReference type="GO" id="GO:0006565">
    <property type="term" value="P:L-serine catabolic process"/>
    <property type="evidence" value="ECO:0007669"/>
    <property type="project" value="TreeGrafter"/>
</dbReference>
<dbReference type="CDD" id="cd01562">
    <property type="entry name" value="Thr-dehyd"/>
    <property type="match status" value="1"/>
</dbReference>
<dbReference type="RefSeq" id="WP_151966617.1">
    <property type="nucleotide sequence ID" value="NZ_AP019860.1"/>
</dbReference>
<feature type="domain" description="Tryptophan synthase beta chain-like PALP" evidence="5">
    <location>
        <begin position="27"/>
        <end position="295"/>
    </location>
</feature>